<accession>A0A816K7M7</accession>
<dbReference type="Proteomes" id="UP001295469">
    <property type="component" value="Chromosome C02"/>
</dbReference>
<reference evidence="2" key="1">
    <citation type="submission" date="2021-01" db="EMBL/GenBank/DDBJ databases">
        <authorList>
            <consortium name="Genoscope - CEA"/>
            <person name="William W."/>
        </authorList>
    </citation>
    <scope>NUCLEOTIDE SEQUENCE</scope>
</reference>
<keyword evidence="1" id="KW-0472">Membrane</keyword>
<protein>
    <submittedName>
        <fullName evidence="2">(rape) hypothetical protein</fullName>
    </submittedName>
</protein>
<evidence type="ECO:0000256" key="1">
    <source>
        <dbReference type="SAM" id="Phobius"/>
    </source>
</evidence>
<gene>
    <name evidence="2" type="ORF">DARMORV10_C02P36950.1</name>
</gene>
<organism evidence="2">
    <name type="scientific">Brassica napus</name>
    <name type="common">Rape</name>
    <dbReference type="NCBI Taxonomy" id="3708"/>
    <lineage>
        <taxon>Eukaryota</taxon>
        <taxon>Viridiplantae</taxon>
        <taxon>Streptophyta</taxon>
        <taxon>Embryophyta</taxon>
        <taxon>Tracheophyta</taxon>
        <taxon>Spermatophyta</taxon>
        <taxon>Magnoliopsida</taxon>
        <taxon>eudicotyledons</taxon>
        <taxon>Gunneridae</taxon>
        <taxon>Pentapetalae</taxon>
        <taxon>rosids</taxon>
        <taxon>malvids</taxon>
        <taxon>Brassicales</taxon>
        <taxon>Brassicaceae</taxon>
        <taxon>Brassiceae</taxon>
        <taxon>Brassica</taxon>
    </lineage>
</organism>
<keyword evidence="1" id="KW-0812">Transmembrane</keyword>
<feature type="transmembrane region" description="Helical" evidence="1">
    <location>
        <begin position="16"/>
        <end position="38"/>
    </location>
</feature>
<proteinExistence type="predicted"/>
<feature type="non-terminal residue" evidence="2">
    <location>
        <position position="50"/>
    </location>
</feature>
<sequence length="50" mass="6086">VTCSRFPLGDQKNKAFLFNLIIIKWNHKSLCLSLMLHLRIRRIKINHRWI</sequence>
<evidence type="ECO:0000313" key="2">
    <source>
        <dbReference type="EMBL" id="CAF1915006.1"/>
    </source>
</evidence>
<dbReference type="EMBL" id="HG994366">
    <property type="protein sequence ID" value="CAF1915006.1"/>
    <property type="molecule type" value="Genomic_DNA"/>
</dbReference>
<dbReference type="AlphaFoldDB" id="A0A816K7M7"/>
<keyword evidence="1" id="KW-1133">Transmembrane helix</keyword>
<name>A0A816K7M7_BRANA</name>